<accession>A0ACC9CZ88</accession>
<reference evidence="1 2" key="1">
    <citation type="journal article" date="2017" name="Front. Microbiol.">
        <title>New Insights into the Diversity of the Genus Faecalibacterium.</title>
        <authorList>
            <person name="Benevides L."/>
            <person name="Burman S."/>
            <person name="Martin R."/>
            <person name="Robert V."/>
            <person name="Thomas M."/>
            <person name="Miquel S."/>
            <person name="Chain F."/>
            <person name="Sokol H."/>
            <person name="Bermudez-Humaran L.G."/>
            <person name="Morrison M."/>
            <person name="Langella P."/>
            <person name="Azevedo V.A."/>
            <person name="Chatel J.M."/>
            <person name="Soares S."/>
        </authorList>
    </citation>
    <scope>NUCLEOTIDE SEQUENCE [LARGE SCALE GENOMIC DNA]</scope>
    <source>
        <strain evidence="2">CNCM I-4541</strain>
    </source>
</reference>
<dbReference type="EMBL" id="NMTR01000019">
    <property type="protein sequence ID" value="PDX61106.1"/>
    <property type="molecule type" value="Genomic_DNA"/>
</dbReference>
<protein>
    <submittedName>
        <fullName evidence="1">Uncharacterized protein</fullName>
    </submittedName>
</protein>
<keyword evidence="2" id="KW-1185">Reference proteome</keyword>
<dbReference type="Proteomes" id="UP000220959">
    <property type="component" value="Unassembled WGS sequence"/>
</dbReference>
<comment type="caution">
    <text evidence="1">The sequence shown here is derived from an EMBL/GenBank/DDBJ whole genome shotgun (WGS) entry which is preliminary data.</text>
</comment>
<sequence>MKDIVGDYRERFRLQRKALRRYTALLLVLAMITTLFVNWQLHSDGIAATAQYQCNQEEHTHTADCYTKVLVCGYEEGQPEDWNATFDDSASLDESIGVDAEDDGIALFSAEPEYIYVPHEHTDDCYQEVKTLTCLEEEHVHGDDCFDPEDGSLICEQFEHVHDDSCYTTDYELVCGLEDGELVEELNPAYTAVAAFEAPVAAKPVVVSPVIEAPIHYHTDDCYEEVLTCGLEEHHHTVNCLADPLADVEDESEWLAKTSTSLSGDWSADLLTVAQSQLGYTQSEKNFEVDADDGVTVRHYTRYGEWYGNPYGEWDVMFLSYCLNYAGIPQSAIPQRAGVLALRSDLRGAGYLMDPQSIPAAQQDAIALCDEGLPEEESFADADADDLGFADSASSFCSIQPGDIVFYNTMVTETVAVDDTPAVVEDDSPDADIALLSLDPVETEPQTEQRTVTYETVGIVSDVDEDAGTLSVISGNVDGKVDSVQVNISQLTGLISLAAVQEEESFRAAEDPVELYTMTPGGTITGVTVTVNKKDVTGTPFDMTAGDTLTLDYSYSIPAGTIKKNGNHTLTYHLPDGIYLSTPVTDRAILQNDKPVGTLSVTKDGEVTLVFNDSFDVSQPFDGTFGFEAKVTTDTIGDGGKIEFPGGTVITVYDKTNLSLSKKANGFEEKNGKVYAKYTVTVSSKNGWKDSITIHDELDNSNTASGLNGKYVSDSFVLKGPDGELKKYNLTIDGAGSSFEIKDLPELAAGQKYTLTYEVEITNKSTDGSGKFYNTAWVQEDDKHETPATHSKYIEKSSQYDSEDGYIYWTVTVYNPDGGDLNNTTLTDTIQTNGATIVGDITVTAKSKTSDTGTLFDTVSSANGANTFTYTFSKTAIDKLYTFTYKTTVPEGQTSVENHAEVKRGDDTYSADDTCKVTKRDWSFTKTAPDSLTETGTDDLYTGKWSVSTPVPAEWNSYTFTDTIKKPQTGDHYGIADELDKEIRKNLRFTCTDNTVLTATEANIDVQITYYTSEGAKSGTEITLPNSTAHVQSFKIKLTNNYSGEPPIKSLSIDGYHTYINVSGISEGDAVDFINKAGGKDAKYTYTKTKPTPTLSKGVSTSDLGSKKIGNYDDSLTTDYNREKDNYIYYQLTLKVEDWASFSANDSVTVTDTPDSRVVLDNASNKYFYAVFKTGDTKVTQKLGNYKLSDNFSWSVDDGKITFSLANLKNLSAEDAANVQAILIRYRVKVNDSAWTDDPNKETETYTNAAAWGENTAHADATFTAPVLNKTGTKNDGHGDRRASYSIVINPAAKKLSTTGTVTMTDTMTVNTAGITAHLDRSTVKLYSYPKQDGDTPLPDNYYGLSLRSYTDKNNKNVYEMTLTFPDEQAFVLEYDYVTDASNDKVTLENTAHIDGYEDSKKETKLDAVNGWGGITQNLLTLYKVDSANQNLGLPGAVFTLYKFDSTTGKWDNGTELPKTGEDGSLGLYVGEKNNVTINTSTLYKLKETDPPSGYRKSDKEYFFIWTDNDSQTAEDAYKKAVGNNTISVPAQTEVSIYKYHTSPELYVPNERSQLTIQKFWRDQDGKMITNSSDIPVDSITVNLYRYQSGHTKAERDTSFAQTITLNKDNNWTAVYSDVTNGYSYYIEEPENSKYTATYSESNTLGVTGGGLLTVTNKLTPAGGYELPSTGGAGTTLYTAVGGTMVLAALVCGFCQKRRRERRAD</sequence>
<evidence type="ECO:0000313" key="1">
    <source>
        <dbReference type="EMBL" id="PDX61106.1"/>
    </source>
</evidence>
<gene>
    <name evidence="1" type="ORF">CGS49_08005</name>
</gene>
<organism evidence="1 2">
    <name type="scientific">Faecalibacterium langellae</name>
    <dbReference type="NCBI Taxonomy" id="3435293"/>
    <lineage>
        <taxon>Bacteria</taxon>
        <taxon>Bacillati</taxon>
        <taxon>Bacillota</taxon>
        <taxon>Clostridia</taxon>
        <taxon>Eubacteriales</taxon>
        <taxon>Oscillospiraceae</taxon>
        <taxon>Faecalibacterium</taxon>
    </lineage>
</organism>
<name>A0ACC9CZ88_9FIRM</name>
<evidence type="ECO:0000313" key="2">
    <source>
        <dbReference type="Proteomes" id="UP000220959"/>
    </source>
</evidence>
<proteinExistence type="predicted"/>